<reference evidence="2 3" key="2">
    <citation type="journal article" date="2013" name="Plant Cell Physiol.">
        <title>Rice Annotation Project Database (RAP-DB): an integrative and interactive database for rice genomics.</title>
        <authorList>
            <person name="Sakai H."/>
            <person name="Lee S.S."/>
            <person name="Tanaka T."/>
            <person name="Numa H."/>
            <person name="Kim J."/>
            <person name="Kawahara Y."/>
            <person name="Wakimoto H."/>
            <person name="Yang C.C."/>
            <person name="Iwamoto M."/>
            <person name="Abe T."/>
            <person name="Yamada Y."/>
            <person name="Muto A."/>
            <person name="Inokuchi H."/>
            <person name="Ikemura T."/>
            <person name="Matsumoto T."/>
            <person name="Sasaki T."/>
            <person name="Itoh T."/>
        </authorList>
    </citation>
    <scope>NUCLEOTIDE SEQUENCE [LARGE SCALE GENOMIC DNA]</scope>
    <source>
        <strain evidence="3">cv. Nipponbare</strain>
    </source>
</reference>
<feature type="compositionally biased region" description="Basic and acidic residues" evidence="1">
    <location>
        <begin position="13"/>
        <end position="24"/>
    </location>
</feature>
<accession>A0A0P0YAL2</accession>
<proteinExistence type="predicted"/>
<dbReference type="AlphaFoldDB" id="A0A0P0YAL2"/>
<sequence length="80" mass="8154">MRRGRLAAGGGERSGEEGRCDGRRGRSGAGLTIGGERNKGGDGRGGGATSDGLFLALALRHLAFRSARREATPAVARTSS</sequence>
<reference evidence="2 3" key="3">
    <citation type="journal article" date="2013" name="Rice">
        <title>Improvement of the Oryza sativa Nipponbare reference genome using next generation sequence and optical map data.</title>
        <authorList>
            <person name="Kawahara Y."/>
            <person name="de la Bastide M."/>
            <person name="Hamilton J.P."/>
            <person name="Kanamori H."/>
            <person name="McCombie W.R."/>
            <person name="Ouyang S."/>
            <person name="Schwartz D.C."/>
            <person name="Tanaka T."/>
            <person name="Wu J."/>
            <person name="Zhou S."/>
            <person name="Childs K.L."/>
            <person name="Davidson R.M."/>
            <person name="Lin H."/>
            <person name="Quesada-Ocampo L."/>
            <person name="Vaillancourt B."/>
            <person name="Sakai H."/>
            <person name="Lee S.S."/>
            <person name="Kim J."/>
            <person name="Numa H."/>
            <person name="Itoh T."/>
            <person name="Buell C.R."/>
            <person name="Matsumoto T."/>
        </authorList>
    </citation>
    <scope>NUCLEOTIDE SEQUENCE [LARGE SCALE GENOMIC DNA]</scope>
    <source>
        <strain evidence="3">cv. Nipponbare</strain>
    </source>
</reference>
<evidence type="ECO:0000313" key="2">
    <source>
        <dbReference type="EMBL" id="BAT17355.1"/>
    </source>
</evidence>
<protein>
    <submittedName>
        <fullName evidence="2">Os12g0514200 protein</fullName>
    </submittedName>
</protein>
<keyword evidence="3" id="KW-1185">Reference proteome</keyword>
<dbReference type="EMBL" id="AP014968">
    <property type="protein sequence ID" value="BAT17355.1"/>
    <property type="molecule type" value="Genomic_DNA"/>
</dbReference>
<name>A0A0P0YAL2_ORYSJ</name>
<dbReference type="Proteomes" id="UP000059680">
    <property type="component" value="Chromosome 12"/>
</dbReference>
<gene>
    <name evidence="2" type="ordered locus">Os12g0514200</name>
    <name evidence="2" type="ORF">OSNPB_120514200</name>
</gene>
<evidence type="ECO:0000313" key="3">
    <source>
        <dbReference type="Proteomes" id="UP000059680"/>
    </source>
</evidence>
<evidence type="ECO:0000256" key="1">
    <source>
        <dbReference type="SAM" id="MobiDB-lite"/>
    </source>
</evidence>
<dbReference type="PaxDb" id="39947-A0A0P0YAL2"/>
<reference evidence="3" key="1">
    <citation type="journal article" date="2005" name="Nature">
        <title>The map-based sequence of the rice genome.</title>
        <authorList>
            <consortium name="International rice genome sequencing project (IRGSP)"/>
            <person name="Matsumoto T."/>
            <person name="Wu J."/>
            <person name="Kanamori H."/>
            <person name="Katayose Y."/>
            <person name="Fujisawa M."/>
            <person name="Namiki N."/>
            <person name="Mizuno H."/>
            <person name="Yamamoto K."/>
            <person name="Antonio B.A."/>
            <person name="Baba T."/>
            <person name="Sakata K."/>
            <person name="Nagamura Y."/>
            <person name="Aoki H."/>
            <person name="Arikawa K."/>
            <person name="Arita K."/>
            <person name="Bito T."/>
            <person name="Chiden Y."/>
            <person name="Fujitsuka N."/>
            <person name="Fukunaka R."/>
            <person name="Hamada M."/>
            <person name="Harada C."/>
            <person name="Hayashi A."/>
            <person name="Hijishita S."/>
            <person name="Honda M."/>
            <person name="Hosokawa S."/>
            <person name="Ichikawa Y."/>
            <person name="Idonuma A."/>
            <person name="Iijima M."/>
            <person name="Ikeda M."/>
            <person name="Ikeno M."/>
            <person name="Ito K."/>
            <person name="Ito S."/>
            <person name="Ito T."/>
            <person name="Ito Y."/>
            <person name="Ito Y."/>
            <person name="Iwabuchi A."/>
            <person name="Kamiya K."/>
            <person name="Karasawa W."/>
            <person name="Kurita K."/>
            <person name="Katagiri S."/>
            <person name="Kikuta A."/>
            <person name="Kobayashi H."/>
            <person name="Kobayashi N."/>
            <person name="Machita K."/>
            <person name="Maehara T."/>
            <person name="Masukawa M."/>
            <person name="Mizubayashi T."/>
            <person name="Mukai Y."/>
            <person name="Nagasaki H."/>
            <person name="Nagata Y."/>
            <person name="Naito S."/>
            <person name="Nakashima M."/>
            <person name="Nakama Y."/>
            <person name="Nakamichi Y."/>
            <person name="Nakamura M."/>
            <person name="Meguro A."/>
            <person name="Negishi M."/>
            <person name="Ohta I."/>
            <person name="Ohta T."/>
            <person name="Okamoto M."/>
            <person name="Ono N."/>
            <person name="Saji S."/>
            <person name="Sakaguchi M."/>
            <person name="Sakai K."/>
            <person name="Shibata M."/>
            <person name="Shimokawa T."/>
            <person name="Song J."/>
            <person name="Takazaki Y."/>
            <person name="Terasawa K."/>
            <person name="Tsugane M."/>
            <person name="Tsuji K."/>
            <person name="Ueda S."/>
            <person name="Waki K."/>
            <person name="Yamagata H."/>
            <person name="Yamamoto M."/>
            <person name="Yamamoto S."/>
            <person name="Yamane H."/>
            <person name="Yoshiki S."/>
            <person name="Yoshihara R."/>
            <person name="Yukawa K."/>
            <person name="Zhong H."/>
            <person name="Yano M."/>
            <person name="Yuan Q."/>
            <person name="Ouyang S."/>
            <person name="Liu J."/>
            <person name="Jones K.M."/>
            <person name="Gansberger K."/>
            <person name="Moffat K."/>
            <person name="Hill J."/>
            <person name="Bera J."/>
            <person name="Fadrosh D."/>
            <person name="Jin S."/>
            <person name="Johri S."/>
            <person name="Kim M."/>
            <person name="Overton L."/>
            <person name="Reardon M."/>
            <person name="Tsitrin T."/>
            <person name="Vuong H."/>
            <person name="Weaver B."/>
            <person name="Ciecko A."/>
            <person name="Tallon L."/>
            <person name="Jackson J."/>
            <person name="Pai G."/>
            <person name="Aken S.V."/>
            <person name="Utterback T."/>
            <person name="Reidmuller S."/>
            <person name="Feldblyum T."/>
            <person name="Hsiao J."/>
            <person name="Zismann V."/>
            <person name="Iobst S."/>
            <person name="de Vazeille A.R."/>
            <person name="Buell C.R."/>
            <person name="Ying K."/>
            <person name="Li Y."/>
            <person name="Lu T."/>
            <person name="Huang Y."/>
            <person name="Zhao Q."/>
            <person name="Feng Q."/>
            <person name="Zhang L."/>
            <person name="Zhu J."/>
            <person name="Weng Q."/>
            <person name="Mu J."/>
            <person name="Lu Y."/>
            <person name="Fan D."/>
            <person name="Liu Y."/>
            <person name="Guan J."/>
            <person name="Zhang Y."/>
            <person name="Yu S."/>
            <person name="Liu X."/>
            <person name="Zhang Y."/>
            <person name="Hong G."/>
            <person name="Han B."/>
            <person name="Choisne N."/>
            <person name="Demange N."/>
            <person name="Orjeda G."/>
            <person name="Samain S."/>
            <person name="Cattolico L."/>
            <person name="Pelletier E."/>
            <person name="Couloux A."/>
            <person name="Segurens B."/>
            <person name="Wincker P."/>
            <person name="D'Hont A."/>
            <person name="Scarpelli C."/>
            <person name="Weissenbach J."/>
            <person name="Salanoubat M."/>
            <person name="Quetier F."/>
            <person name="Yu Y."/>
            <person name="Kim H.R."/>
            <person name="Rambo T."/>
            <person name="Currie J."/>
            <person name="Collura K."/>
            <person name="Luo M."/>
            <person name="Yang T."/>
            <person name="Ammiraju J.S.S."/>
            <person name="Engler F."/>
            <person name="Soderlund C."/>
            <person name="Wing R.A."/>
            <person name="Palmer L.E."/>
            <person name="de la Bastide M."/>
            <person name="Spiegel L."/>
            <person name="Nascimento L."/>
            <person name="Zutavern T."/>
            <person name="O'Shaughnessy A."/>
            <person name="Dike S."/>
            <person name="Dedhia N."/>
            <person name="Preston R."/>
            <person name="Balija V."/>
            <person name="McCombie W.R."/>
            <person name="Chow T."/>
            <person name="Chen H."/>
            <person name="Chung M."/>
            <person name="Chen C."/>
            <person name="Shaw J."/>
            <person name="Wu H."/>
            <person name="Hsiao K."/>
            <person name="Chao Y."/>
            <person name="Chu M."/>
            <person name="Cheng C."/>
            <person name="Hour A."/>
            <person name="Lee P."/>
            <person name="Lin S."/>
            <person name="Lin Y."/>
            <person name="Liou J."/>
            <person name="Liu S."/>
            <person name="Hsing Y."/>
            <person name="Raghuvanshi S."/>
            <person name="Mohanty A."/>
            <person name="Bharti A.K."/>
            <person name="Gaur A."/>
            <person name="Gupta V."/>
            <person name="Kumar D."/>
            <person name="Ravi V."/>
            <person name="Vij S."/>
            <person name="Kapur A."/>
            <person name="Khurana P."/>
            <person name="Khurana P."/>
            <person name="Khurana J.P."/>
            <person name="Tyagi A.K."/>
            <person name="Gaikwad K."/>
            <person name="Singh A."/>
            <person name="Dalal V."/>
            <person name="Srivastava S."/>
            <person name="Dixit A."/>
            <person name="Pal A.K."/>
            <person name="Ghazi I.A."/>
            <person name="Yadav M."/>
            <person name="Pandit A."/>
            <person name="Bhargava A."/>
            <person name="Sureshbabu K."/>
            <person name="Batra K."/>
            <person name="Sharma T.R."/>
            <person name="Mohapatra T."/>
            <person name="Singh N.K."/>
            <person name="Messing J."/>
            <person name="Nelson A.B."/>
            <person name="Fuks G."/>
            <person name="Kavchok S."/>
            <person name="Keizer G."/>
            <person name="Linton E."/>
            <person name="Llaca V."/>
            <person name="Song R."/>
            <person name="Tanyolac B."/>
            <person name="Young S."/>
            <person name="Ho-Il K."/>
            <person name="Hahn J.H."/>
            <person name="Sangsakoo G."/>
            <person name="Vanavichit A."/>
            <person name="de Mattos Luiz.A.T."/>
            <person name="Zimmer P.D."/>
            <person name="Malone G."/>
            <person name="Dellagostin O."/>
            <person name="de Oliveira A.C."/>
            <person name="Bevan M."/>
            <person name="Bancroft I."/>
            <person name="Minx P."/>
            <person name="Cordum H."/>
            <person name="Wilson R."/>
            <person name="Cheng Z."/>
            <person name="Jin W."/>
            <person name="Jiang J."/>
            <person name="Leong S.A."/>
            <person name="Iwama H."/>
            <person name="Gojobori T."/>
            <person name="Itoh T."/>
            <person name="Niimura Y."/>
            <person name="Fujii Y."/>
            <person name="Habara T."/>
            <person name="Sakai H."/>
            <person name="Sato Y."/>
            <person name="Wilson G."/>
            <person name="Kumar K."/>
            <person name="McCouch S."/>
            <person name="Juretic N."/>
            <person name="Hoen D."/>
            <person name="Wright S."/>
            <person name="Bruskiewich R."/>
            <person name="Bureau T."/>
            <person name="Miyao A."/>
            <person name="Hirochika H."/>
            <person name="Nishikawa T."/>
            <person name="Kadowaki K."/>
            <person name="Sugiura M."/>
            <person name="Burr B."/>
            <person name="Sasaki T."/>
        </authorList>
    </citation>
    <scope>NUCLEOTIDE SEQUENCE [LARGE SCALE GENOMIC DNA]</scope>
    <source>
        <strain evidence="3">cv. Nipponbare</strain>
    </source>
</reference>
<dbReference type="InParanoid" id="A0A0P0YAL2"/>
<feature type="region of interest" description="Disordered" evidence="1">
    <location>
        <begin position="1"/>
        <end position="47"/>
    </location>
</feature>
<organism evidence="2 3">
    <name type="scientific">Oryza sativa subsp. japonica</name>
    <name type="common">Rice</name>
    <dbReference type="NCBI Taxonomy" id="39947"/>
    <lineage>
        <taxon>Eukaryota</taxon>
        <taxon>Viridiplantae</taxon>
        <taxon>Streptophyta</taxon>
        <taxon>Embryophyta</taxon>
        <taxon>Tracheophyta</taxon>
        <taxon>Spermatophyta</taxon>
        <taxon>Magnoliopsida</taxon>
        <taxon>Liliopsida</taxon>
        <taxon>Poales</taxon>
        <taxon>Poaceae</taxon>
        <taxon>BOP clade</taxon>
        <taxon>Oryzoideae</taxon>
        <taxon>Oryzeae</taxon>
        <taxon>Oryzinae</taxon>
        <taxon>Oryza</taxon>
        <taxon>Oryza sativa</taxon>
    </lineage>
</organism>